<name>A0ABZ0SIW6_9GAMM</name>
<evidence type="ECO:0000313" key="1">
    <source>
        <dbReference type="EMBL" id="WPL19827.1"/>
    </source>
</evidence>
<dbReference type="Proteomes" id="UP001432180">
    <property type="component" value="Chromosome"/>
</dbReference>
<gene>
    <name evidence="1" type="ORF">Thiowin_04974</name>
</gene>
<organism evidence="1 2">
    <name type="scientific">Thiorhodovibrio winogradskyi</name>
    <dbReference type="NCBI Taxonomy" id="77007"/>
    <lineage>
        <taxon>Bacteria</taxon>
        <taxon>Pseudomonadati</taxon>
        <taxon>Pseudomonadota</taxon>
        <taxon>Gammaproteobacteria</taxon>
        <taxon>Chromatiales</taxon>
        <taxon>Chromatiaceae</taxon>
        <taxon>Thiorhodovibrio</taxon>
    </lineage>
</organism>
<evidence type="ECO:0000313" key="2">
    <source>
        <dbReference type="Proteomes" id="UP001432180"/>
    </source>
</evidence>
<sequence length="68" mass="7825">MARLTESDRAAFRRLRTHGWVAAPEERAPAVVAATPEARLRYCQWATQAARFYRGEKPVRFGGNHWLL</sequence>
<protein>
    <submittedName>
        <fullName evidence="1">Uncharacterized protein</fullName>
    </submittedName>
</protein>
<keyword evidence="2" id="KW-1185">Reference proteome</keyword>
<accession>A0ABZ0SIW6</accession>
<dbReference type="EMBL" id="CP121472">
    <property type="protein sequence ID" value="WPL19827.1"/>
    <property type="molecule type" value="Genomic_DNA"/>
</dbReference>
<proteinExistence type="predicted"/>
<reference evidence="1 2" key="1">
    <citation type="journal article" date="2023" name="Microorganisms">
        <title>Thiorhodovibrio frisius and Trv. litoralis spp. nov., Two Novel Members from a Clade of Fastidious Purple Sulfur Bacteria That Exhibit Unique Red-Shifted Light-Harvesting Capabilities.</title>
        <authorList>
            <person name="Methner A."/>
            <person name="Kuzyk S.B."/>
            <person name="Petersen J."/>
            <person name="Bauer S."/>
            <person name="Brinkmann H."/>
            <person name="Sichau K."/>
            <person name="Wanner G."/>
            <person name="Wolf J."/>
            <person name="Neumann-Schaal M."/>
            <person name="Henke P."/>
            <person name="Tank M."/>
            <person name="Sproer C."/>
            <person name="Bunk B."/>
            <person name="Overmann J."/>
        </authorList>
    </citation>
    <scope>NUCLEOTIDE SEQUENCE [LARGE SCALE GENOMIC DNA]</scope>
    <source>
        <strain evidence="1 2">DSM 6702</strain>
    </source>
</reference>
<dbReference type="RefSeq" id="WP_328985578.1">
    <property type="nucleotide sequence ID" value="NZ_CP121472.1"/>
</dbReference>